<evidence type="ECO:0000256" key="1">
    <source>
        <dbReference type="ARBA" id="ARBA00004173"/>
    </source>
</evidence>
<dbReference type="Proteomes" id="UP001497480">
    <property type="component" value="Unassembled WGS sequence"/>
</dbReference>
<evidence type="ECO:0000256" key="3">
    <source>
        <dbReference type="ARBA" id="ARBA00022737"/>
    </source>
</evidence>
<dbReference type="InterPro" id="IPR011990">
    <property type="entry name" value="TPR-like_helical_dom_sf"/>
</dbReference>
<evidence type="ECO:0000313" key="9">
    <source>
        <dbReference type="EMBL" id="CAL0313549.1"/>
    </source>
</evidence>
<dbReference type="PANTHER" id="PTHR47926">
    <property type="entry name" value="PENTATRICOPEPTIDE REPEAT-CONTAINING PROTEIN"/>
    <property type="match status" value="1"/>
</dbReference>
<dbReference type="Pfam" id="PF14432">
    <property type="entry name" value="DYW_deaminase"/>
    <property type="match status" value="1"/>
</dbReference>
<feature type="compositionally biased region" description="Low complexity" evidence="7">
    <location>
        <begin position="65"/>
        <end position="75"/>
    </location>
</feature>
<keyword evidence="4" id="KW-0809">Transit peptide</keyword>
<dbReference type="PROSITE" id="PS51375">
    <property type="entry name" value="PPR"/>
    <property type="match status" value="1"/>
</dbReference>
<dbReference type="NCBIfam" id="TIGR00756">
    <property type="entry name" value="PPR"/>
    <property type="match status" value="1"/>
</dbReference>
<feature type="repeat" description="PPR" evidence="6">
    <location>
        <begin position="338"/>
        <end position="372"/>
    </location>
</feature>
<evidence type="ECO:0000256" key="6">
    <source>
        <dbReference type="PROSITE-ProRule" id="PRU00708"/>
    </source>
</evidence>
<evidence type="ECO:0000313" key="10">
    <source>
        <dbReference type="Proteomes" id="UP001497480"/>
    </source>
</evidence>
<feature type="region of interest" description="Disordered" evidence="7">
    <location>
        <begin position="47"/>
        <end position="246"/>
    </location>
</feature>
<evidence type="ECO:0000259" key="8">
    <source>
        <dbReference type="Pfam" id="PF14432"/>
    </source>
</evidence>
<comment type="subcellular location">
    <subcellularLocation>
        <location evidence="1">Mitochondrion</location>
    </subcellularLocation>
</comment>
<feature type="domain" description="DYW" evidence="8">
    <location>
        <begin position="526"/>
        <end position="618"/>
    </location>
</feature>
<proteinExistence type="inferred from homology"/>
<feature type="compositionally biased region" description="Polar residues" evidence="7">
    <location>
        <begin position="89"/>
        <end position="223"/>
    </location>
</feature>
<keyword evidence="3" id="KW-0677">Repeat</keyword>
<accession>A0AAV1WWE6</accession>
<dbReference type="PANTHER" id="PTHR47926:SF353">
    <property type="entry name" value="DYW DOMAIN-CONTAINING PROTEIN"/>
    <property type="match status" value="1"/>
</dbReference>
<keyword evidence="5" id="KW-0496">Mitochondrion</keyword>
<comment type="caution">
    <text evidence="9">The sequence shown here is derived from an EMBL/GenBank/DDBJ whole genome shotgun (WGS) entry which is preliminary data.</text>
</comment>
<dbReference type="Gene3D" id="1.25.40.10">
    <property type="entry name" value="Tetratricopeptide repeat domain"/>
    <property type="match status" value="2"/>
</dbReference>
<evidence type="ECO:0000256" key="7">
    <source>
        <dbReference type="SAM" id="MobiDB-lite"/>
    </source>
</evidence>
<dbReference type="GO" id="GO:0003723">
    <property type="term" value="F:RNA binding"/>
    <property type="evidence" value="ECO:0007669"/>
    <property type="project" value="InterPro"/>
</dbReference>
<organism evidence="9 10">
    <name type="scientific">Lupinus luteus</name>
    <name type="common">European yellow lupine</name>
    <dbReference type="NCBI Taxonomy" id="3873"/>
    <lineage>
        <taxon>Eukaryota</taxon>
        <taxon>Viridiplantae</taxon>
        <taxon>Streptophyta</taxon>
        <taxon>Embryophyta</taxon>
        <taxon>Tracheophyta</taxon>
        <taxon>Spermatophyta</taxon>
        <taxon>Magnoliopsida</taxon>
        <taxon>eudicotyledons</taxon>
        <taxon>Gunneridae</taxon>
        <taxon>Pentapetalae</taxon>
        <taxon>rosids</taxon>
        <taxon>fabids</taxon>
        <taxon>Fabales</taxon>
        <taxon>Fabaceae</taxon>
        <taxon>Papilionoideae</taxon>
        <taxon>50 kb inversion clade</taxon>
        <taxon>genistoids sensu lato</taxon>
        <taxon>core genistoids</taxon>
        <taxon>Genisteae</taxon>
        <taxon>Lupinus</taxon>
    </lineage>
</organism>
<dbReference type="GO" id="GO:0005739">
    <property type="term" value="C:mitochondrion"/>
    <property type="evidence" value="ECO:0007669"/>
    <property type="project" value="UniProtKB-SubCell"/>
</dbReference>
<dbReference type="InterPro" id="IPR032867">
    <property type="entry name" value="DYW_dom"/>
</dbReference>
<protein>
    <recommendedName>
        <fullName evidence="8">DYW domain-containing protein</fullName>
    </recommendedName>
</protein>
<reference evidence="9 10" key="1">
    <citation type="submission" date="2024-03" db="EMBL/GenBank/DDBJ databases">
        <authorList>
            <person name="Martinez-Hernandez J."/>
        </authorList>
    </citation>
    <scope>NUCLEOTIDE SEQUENCE [LARGE SCALE GENOMIC DNA]</scope>
</reference>
<feature type="compositionally biased region" description="Polar residues" evidence="7">
    <location>
        <begin position="49"/>
        <end position="64"/>
    </location>
</feature>
<gene>
    <name evidence="9" type="ORF">LLUT_LOCUS14609</name>
</gene>
<dbReference type="GO" id="GO:0008270">
    <property type="term" value="F:zinc ion binding"/>
    <property type="evidence" value="ECO:0007669"/>
    <property type="project" value="InterPro"/>
</dbReference>
<dbReference type="InterPro" id="IPR002885">
    <property type="entry name" value="PPR_rpt"/>
</dbReference>
<keyword evidence="10" id="KW-1185">Reference proteome</keyword>
<dbReference type="InterPro" id="IPR046960">
    <property type="entry name" value="PPR_At4g14850-like_plant"/>
</dbReference>
<sequence>MATFTLIQRARTTMLSSSFKSRTHGNHYTPTMTMMALSTSAVPNEYQRFPQQHSPPSDSTPSYSQTNPNQWQQHQPQRHPYPPQNQNHVQHGNSPPLPNQFSHSYQNQNQNPNERIPNQWNHQVHNNYSHNRTPPISQNQNFQTPISQNQNFQTPTSQNHNFQTPTSQNHNFQPPISQNPNFQTPNTPSRWSNQDTNQWNTQSQNPNQLRHPPQFQNPNRLNDQASIQSQSQVAAPSPPSTQPPSIIDVTRLCQEGKVKEAIELMEKGVKADYNCFDLLIDLCGKSKSLEDAKKVHDYFLQSTFRSDDKLNNKVIEMYGNCKSMTDAQRVFDHMPNRDMDSWHLMIRGYTNSTNGDEALQVFEQMNELGLEITSETLLAVLSACASAESVEDGYLHFESMKSKYGIEPGVEHYMGLLDVLGQSGYLKEAEEFIEKLPFEPTVTVWETLKKYAYLHGDIDLEDHIEELIVSLDPSKAIANKIPTPPPKKYTAISMLDGKNRIIEFKNPTLYKDDEKLKALSGMKEAGYVPDTRYVLHDIDQEAKEQALLYHSERLAIAYGLISTPPRTPLRIIKNLRVCGDCHNAIKIMSRIVGRELIVRDNKRFHHFKDGKCSCGDYW</sequence>
<dbReference type="FunFam" id="1.25.40.10:FF:000503">
    <property type="entry name" value="Pentatricopeptide repeat-containing protein, mitochondrial"/>
    <property type="match status" value="1"/>
</dbReference>
<dbReference type="GO" id="GO:0009451">
    <property type="term" value="P:RNA modification"/>
    <property type="evidence" value="ECO:0007669"/>
    <property type="project" value="InterPro"/>
</dbReference>
<evidence type="ECO:0000256" key="4">
    <source>
        <dbReference type="ARBA" id="ARBA00022946"/>
    </source>
</evidence>
<dbReference type="AlphaFoldDB" id="A0AAV1WWE6"/>
<feature type="compositionally biased region" description="Low complexity" evidence="7">
    <location>
        <begin position="224"/>
        <end position="235"/>
    </location>
</feature>
<dbReference type="Pfam" id="PF01535">
    <property type="entry name" value="PPR"/>
    <property type="match status" value="2"/>
</dbReference>
<dbReference type="EMBL" id="CAXHTB010000010">
    <property type="protein sequence ID" value="CAL0313549.1"/>
    <property type="molecule type" value="Genomic_DNA"/>
</dbReference>
<name>A0AAV1WWE6_LUPLU</name>
<comment type="similarity">
    <text evidence="2">Belongs to the PPR family. PCMP-H subfamily.</text>
</comment>
<evidence type="ECO:0000256" key="5">
    <source>
        <dbReference type="ARBA" id="ARBA00023128"/>
    </source>
</evidence>
<evidence type="ECO:0000256" key="2">
    <source>
        <dbReference type="ARBA" id="ARBA00006643"/>
    </source>
</evidence>